<feature type="domain" description="B box-type" evidence="4">
    <location>
        <begin position="137"/>
        <end position="178"/>
    </location>
</feature>
<evidence type="ECO:0000313" key="5">
    <source>
        <dbReference type="EMBL" id="CAA7060688.1"/>
    </source>
</evidence>
<keyword evidence="1" id="KW-0863">Zinc-finger</keyword>
<dbReference type="PROSITE" id="PS50119">
    <property type="entry name" value="ZF_BBOX"/>
    <property type="match status" value="1"/>
</dbReference>
<evidence type="ECO:0000259" key="4">
    <source>
        <dbReference type="PROSITE" id="PS50119"/>
    </source>
</evidence>
<evidence type="ECO:0000256" key="3">
    <source>
        <dbReference type="SAM" id="Phobius"/>
    </source>
</evidence>
<keyword evidence="3" id="KW-1133">Transmembrane helix</keyword>
<accession>A0A6D2L4R3</accession>
<dbReference type="InterPro" id="IPR000315">
    <property type="entry name" value="Znf_B-box"/>
</dbReference>
<name>A0A6D2L4R3_9BRAS</name>
<dbReference type="AlphaFoldDB" id="A0A6D2L4R3"/>
<reference evidence="5" key="1">
    <citation type="submission" date="2020-01" db="EMBL/GenBank/DDBJ databases">
        <authorList>
            <person name="Mishra B."/>
        </authorList>
    </citation>
    <scope>NUCLEOTIDE SEQUENCE [LARGE SCALE GENOMIC DNA]</scope>
</reference>
<keyword evidence="1" id="KW-0862">Zinc</keyword>
<dbReference type="GO" id="GO:0008270">
    <property type="term" value="F:zinc ion binding"/>
    <property type="evidence" value="ECO:0007669"/>
    <property type="project" value="UniProtKB-KW"/>
</dbReference>
<keyword evidence="6" id="KW-1185">Reference proteome</keyword>
<dbReference type="SMART" id="SM00336">
    <property type="entry name" value="BBOX"/>
    <property type="match status" value="2"/>
</dbReference>
<evidence type="ECO:0000256" key="1">
    <source>
        <dbReference type="PROSITE-ProRule" id="PRU00024"/>
    </source>
</evidence>
<feature type="transmembrane region" description="Helical" evidence="3">
    <location>
        <begin position="254"/>
        <end position="271"/>
    </location>
</feature>
<evidence type="ECO:0000313" key="6">
    <source>
        <dbReference type="Proteomes" id="UP000467841"/>
    </source>
</evidence>
<feature type="region of interest" description="Disordered" evidence="2">
    <location>
        <begin position="92"/>
        <end position="115"/>
    </location>
</feature>
<dbReference type="Proteomes" id="UP000467841">
    <property type="component" value="Unassembled WGS sequence"/>
</dbReference>
<keyword evidence="3" id="KW-0472">Membrane</keyword>
<dbReference type="OrthoDB" id="1073564at2759"/>
<dbReference type="EMBL" id="CACVBM020001829">
    <property type="protein sequence ID" value="CAA7060688.1"/>
    <property type="molecule type" value="Genomic_DNA"/>
</dbReference>
<gene>
    <name evidence="5" type="ORF">MERR_LOCUS47924</name>
</gene>
<comment type="caution">
    <text evidence="5">The sequence shown here is derived from an EMBL/GenBank/DDBJ whole genome shotgun (WGS) entry which is preliminary data.</text>
</comment>
<keyword evidence="3" id="KW-0812">Transmembrane</keyword>
<protein>
    <recommendedName>
        <fullName evidence="4">B box-type domain-containing protein</fullName>
    </recommendedName>
</protein>
<proteinExistence type="predicted"/>
<sequence length="272" mass="31189">MARVCHRCTSTTAVIRCVTETQNLCLTCDYLRHREGDAAGHTRYQICDECMINPALLLCSDHMMVLCQSCYSNDYNCVAYGHHTQVINRFPRQDHNNKNNKNHQHNHHEGHQVGENQRREGMFEKSCKGNNSCEGCMSAVDCESCLASNAVIYCPQHNQLLCDECDRMIHLPEAVLPHLRCQLCVTCKTNGRSLVPPKEKDSIRSQAYLGLTCFERGTPSDSRDSLALFSSDLLISIYHRYLLRRRRRHPNRSFGPVNMIVFLPTHLFYLVL</sequence>
<keyword evidence="1" id="KW-0479">Metal-binding</keyword>
<organism evidence="5 6">
    <name type="scientific">Microthlaspi erraticum</name>
    <dbReference type="NCBI Taxonomy" id="1685480"/>
    <lineage>
        <taxon>Eukaryota</taxon>
        <taxon>Viridiplantae</taxon>
        <taxon>Streptophyta</taxon>
        <taxon>Embryophyta</taxon>
        <taxon>Tracheophyta</taxon>
        <taxon>Spermatophyta</taxon>
        <taxon>Magnoliopsida</taxon>
        <taxon>eudicotyledons</taxon>
        <taxon>Gunneridae</taxon>
        <taxon>Pentapetalae</taxon>
        <taxon>rosids</taxon>
        <taxon>malvids</taxon>
        <taxon>Brassicales</taxon>
        <taxon>Brassicaceae</taxon>
        <taxon>Coluteocarpeae</taxon>
        <taxon>Microthlaspi</taxon>
    </lineage>
</organism>
<evidence type="ECO:0000256" key="2">
    <source>
        <dbReference type="SAM" id="MobiDB-lite"/>
    </source>
</evidence>